<dbReference type="Proteomes" id="UP000192578">
    <property type="component" value="Unassembled WGS sequence"/>
</dbReference>
<reference evidence="13" key="1">
    <citation type="submission" date="2017-01" db="EMBL/GenBank/DDBJ databases">
        <title>Comparative genomics of anhydrobiosis in the tardigrade Hypsibius dujardini.</title>
        <authorList>
            <person name="Yoshida Y."/>
            <person name="Koutsovoulos G."/>
            <person name="Laetsch D."/>
            <person name="Stevens L."/>
            <person name="Kumar S."/>
            <person name="Horikawa D."/>
            <person name="Ishino K."/>
            <person name="Komine S."/>
            <person name="Tomita M."/>
            <person name="Blaxter M."/>
            <person name="Arakawa K."/>
        </authorList>
    </citation>
    <scope>NUCLEOTIDE SEQUENCE [LARGE SCALE GENOMIC DNA]</scope>
    <source>
        <strain evidence="13">Z151</strain>
    </source>
</reference>
<feature type="region of interest" description="Disordered" evidence="9">
    <location>
        <begin position="282"/>
        <end position="310"/>
    </location>
</feature>
<comment type="caution">
    <text evidence="12">The sequence shown here is derived from an EMBL/GenBank/DDBJ whole genome shotgun (WGS) entry which is preliminary data.</text>
</comment>
<keyword evidence="3 10" id="KW-0812">Transmembrane</keyword>
<feature type="transmembrane region" description="Helical" evidence="10">
    <location>
        <begin position="315"/>
        <end position="336"/>
    </location>
</feature>
<evidence type="ECO:0000256" key="3">
    <source>
        <dbReference type="ARBA" id="ARBA00022692"/>
    </source>
</evidence>
<dbReference type="SUPFAM" id="SSF81321">
    <property type="entry name" value="Family A G protein-coupled receptor-like"/>
    <property type="match status" value="1"/>
</dbReference>
<dbReference type="CDD" id="cd00637">
    <property type="entry name" value="7tm_classA_rhodopsin-like"/>
    <property type="match status" value="1"/>
</dbReference>
<keyword evidence="6 10" id="KW-0472">Membrane</keyword>
<dbReference type="Gene3D" id="1.20.1070.10">
    <property type="entry name" value="Rhodopsin 7-helix transmembrane proteins"/>
    <property type="match status" value="1"/>
</dbReference>
<evidence type="ECO:0000313" key="13">
    <source>
        <dbReference type="Proteomes" id="UP000192578"/>
    </source>
</evidence>
<dbReference type="GO" id="GO:0030594">
    <property type="term" value="F:neurotransmitter receptor activity"/>
    <property type="evidence" value="ECO:0007669"/>
    <property type="project" value="TreeGrafter"/>
</dbReference>
<dbReference type="InterPro" id="IPR000276">
    <property type="entry name" value="GPCR_Rhodpsn"/>
</dbReference>
<feature type="domain" description="G-protein coupled receptors family 1 profile" evidence="11">
    <location>
        <begin position="53"/>
        <end position="368"/>
    </location>
</feature>
<dbReference type="EMBL" id="MTYJ01000002">
    <property type="protein sequence ID" value="OQV25596.1"/>
    <property type="molecule type" value="Genomic_DNA"/>
</dbReference>
<evidence type="ECO:0000256" key="6">
    <source>
        <dbReference type="ARBA" id="ARBA00023136"/>
    </source>
</evidence>
<evidence type="ECO:0000256" key="7">
    <source>
        <dbReference type="ARBA" id="ARBA00023170"/>
    </source>
</evidence>
<evidence type="ECO:0000256" key="1">
    <source>
        <dbReference type="ARBA" id="ARBA00004651"/>
    </source>
</evidence>
<dbReference type="GO" id="GO:0045202">
    <property type="term" value="C:synapse"/>
    <property type="evidence" value="ECO:0007669"/>
    <property type="project" value="GOC"/>
</dbReference>
<dbReference type="PRINTS" id="PR00237">
    <property type="entry name" value="GPCRRHODOPSN"/>
</dbReference>
<feature type="transmembrane region" description="Helical" evidence="10">
    <location>
        <begin position="74"/>
        <end position="94"/>
    </location>
</feature>
<gene>
    <name evidence="12" type="ORF">BV898_00532</name>
</gene>
<evidence type="ECO:0000256" key="9">
    <source>
        <dbReference type="SAM" id="MobiDB-lite"/>
    </source>
</evidence>
<protein>
    <recommendedName>
        <fullName evidence="11">G-protein coupled receptors family 1 profile domain-containing protein</fullName>
    </recommendedName>
</protein>
<evidence type="ECO:0000256" key="2">
    <source>
        <dbReference type="ARBA" id="ARBA00022475"/>
    </source>
</evidence>
<dbReference type="AlphaFoldDB" id="A0A1W0XDP4"/>
<dbReference type="InterPro" id="IPR017452">
    <property type="entry name" value="GPCR_Rhodpsn_7TM"/>
</dbReference>
<evidence type="ECO:0000256" key="4">
    <source>
        <dbReference type="ARBA" id="ARBA00022989"/>
    </source>
</evidence>
<name>A0A1W0XDP4_HYPEX</name>
<evidence type="ECO:0000259" key="11">
    <source>
        <dbReference type="PROSITE" id="PS50262"/>
    </source>
</evidence>
<dbReference type="Pfam" id="PF00001">
    <property type="entry name" value="7tm_1"/>
    <property type="match status" value="1"/>
</dbReference>
<dbReference type="GO" id="GO:0030425">
    <property type="term" value="C:dendrite"/>
    <property type="evidence" value="ECO:0007669"/>
    <property type="project" value="TreeGrafter"/>
</dbReference>
<keyword evidence="7" id="KW-0675">Receptor</keyword>
<dbReference type="GO" id="GO:0007268">
    <property type="term" value="P:chemical synaptic transmission"/>
    <property type="evidence" value="ECO:0007669"/>
    <property type="project" value="TreeGrafter"/>
</dbReference>
<dbReference type="PROSITE" id="PS50262">
    <property type="entry name" value="G_PROTEIN_RECEP_F1_2"/>
    <property type="match status" value="1"/>
</dbReference>
<organism evidence="12 13">
    <name type="scientific">Hypsibius exemplaris</name>
    <name type="common">Freshwater tardigrade</name>
    <dbReference type="NCBI Taxonomy" id="2072580"/>
    <lineage>
        <taxon>Eukaryota</taxon>
        <taxon>Metazoa</taxon>
        <taxon>Ecdysozoa</taxon>
        <taxon>Tardigrada</taxon>
        <taxon>Eutardigrada</taxon>
        <taxon>Parachela</taxon>
        <taxon>Hypsibioidea</taxon>
        <taxon>Hypsibiidae</taxon>
        <taxon>Hypsibius</taxon>
    </lineage>
</organism>
<evidence type="ECO:0000313" key="12">
    <source>
        <dbReference type="EMBL" id="OQV25596.1"/>
    </source>
</evidence>
<accession>A0A1W0XDP4</accession>
<dbReference type="GO" id="GO:0005886">
    <property type="term" value="C:plasma membrane"/>
    <property type="evidence" value="ECO:0007669"/>
    <property type="project" value="UniProtKB-SubCell"/>
</dbReference>
<keyword evidence="4 10" id="KW-1133">Transmembrane helix</keyword>
<keyword evidence="13" id="KW-1185">Reference proteome</keyword>
<keyword evidence="5" id="KW-0297">G-protein coupled receptor</keyword>
<comment type="subcellular location">
    <subcellularLocation>
        <location evidence="1">Cell membrane</location>
        <topology evidence="1">Multi-pass membrane protein</topology>
    </subcellularLocation>
</comment>
<feature type="transmembrane region" description="Helical" evidence="10">
    <location>
        <begin position="356"/>
        <end position="375"/>
    </location>
</feature>
<sequence length="386" mass="43498">MAIKIVGLGNSSLNASLTIIIQSSSNSSFTIKKSFNTFLPYVFVILCIGVVVLNSFVLVAFVKNRNLRTPFNIYIINLVLADLLQALFDLPFTLLGEFTPIWPLGRAGCNFALYAKWVFSAAVRNTHSLISLNRMWAVFMPISYRERHTRAIATALCLGTWVYVHIFLLPGLVLDSVVYRLDGDSCQLNTTAQRDWALPSQVVVYNSSVFIIGISYPLIWWKLRQRLKVDPGQKKEVEMRPVGPYRHACLCAPETSVRGTNDVAARNGREIDDLFTRRNGQLRMGETNEQNPANGSLDGQIPTGQRDPSRPSQSFIVLTYLVVGVIFCWSPIMIYFTMQIVTGYNNNLHYVAGTLLYYFNSLLDPFFFALAMAPLRATLWRILSLV</sequence>
<keyword evidence="2" id="KW-1003">Cell membrane</keyword>
<dbReference type="GO" id="GO:0007187">
    <property type="term" value="P:G protein-coupled receptor signaling pathway, coupled to cyclic nucleotide second messenger"/>
    <property type="evidence" value="ECO:0007669"/>
    <property type="project" value="TreeGrafter"/>
</dbReference>
<proteinExistence type="predicted"/>
<feature type="transmembrane region" description="Helical" evidence="10">
    <location>
        <begin position="152"/>
        <end position="173"/>
    </location>
</feature>
<feature type="transmembrane region" description="Helical" evidence="10">
    <location>
        <begin position="202"/>
        <end position="221"/>
    </location>
</feature>
<evidence type="ECO:0000256" key="10">
    <source>
        <dbReference type="SAM" id="Phobius"/>
    </source>
</evidence>
<evidence type="ECO:0000256" key="5">
    <source>
        <dbReference type="ARBA" id="ARBA00023040"/>
    </source>
</evidence>
<dbReference type="PANTHER" id="PTHR24247">
    <property type="entry name" value="5-HYDROXYTRYPTAMINE RECEPTOR"/>
    <property type="match status" value="1"/>
</dbReference>
<dbReference type="OrthoDB" id="5980076at2759"/>
<feature type="transmembrane region" description="Helical" evidence="10">
    <location>
        <begin position="114"/>
        <end position="132"/>
    </location>
</feature>
<keyword evidence="8" id="KW-0807">Transducer</keyword>
<feature type="transmembrane region" description="Helical" evidence="10">
    <location>
        <begin position="38"/>
        <end position="62"/>
    </location>
</feature>
<dbReference type="GO" id="GO:0004993">
    <property type="term" value="F:G protein-coupled serotonin receptor activity"/>
    <property type="evidence" value="ECO:0007669"/>
    <property type="project" value="TreeGrafter"/>
</dbReference>
<evidence type="ECO:0000256" key="8">
    <source>
        <dbReference type="ARBA" id="ARBA00023224"/>
    </source>
</evidence>